<accession>T1GWU1</accession>
<keyword evidence="2" id="KW-1185">Reference proteome</keyword>
<proteinExistence type="predicted"/>
<evidence type="ECO:0000313" key="1">
    <source>
        <dbReference type="EnsemblMetazoa" id="MESCA008272-PA"/>
    </source>
</evidence>
<dbReference type="EnsemblMetazoa" id="MESCA008272-RA">
    <property type="protein sequence ID" value="MESCA008272-PA"/>
    <property type="gene ID" value="MESCA008272"/>
</dbReference>
<dbReference type="Proteomes" id="UP000015102">
    <property type="component" value="Unassembled WGS sequence"/>
</dbReference>
<sequence length="196" mass="23752">MAPREARTISSYSKFYVACDDYCIVTYTLDEDSKYLRGKPKYSVYYRGKVFLMADEEKTLKFLKTPEPFYQKYLRFKPPPKEYIDWDEKSMLLNFKELTPKLLTSALLELHKCRPKHYMFSTTLSASMFLGIFFKMQTKNIEEYEIWKYLSEQYREECKIIFWILRRFQANVNPFMRIEDETEVEARKRLSSLELL</sequence>
<protein>
    <submittedName>
        <fullName evidence="1">Uncharacterized protein</fullName>
    </submittedName>
</protein>
<reference evidence="2" key="1">
    <citation type="submission" date="2013-02" db="EMBL/GenBank/DDBJ databases">
        <authorList>
            <person name="Hughes D."/>
        </authorList>
    </citation>
    <scope>NUCLEOTIDE SEQUENCE</scope>
    <source>
        <strain>Durham</strain>
        <strain evidence="2">NC isolate 2 -- Noor lab</strain>
    </source>
</reference>
<dbReference type="AlphaFoldDB" id="T1GWU1"/>
<name>T1GWU1_MEGSC</name>
<organism evidence="1 2">
    <name type="scientific">Megaselia scalaris</name>
    <name type="common">Humpbacked fly</name>
    <name type="synonym">Phora scalaris</name>
    <dbReference type="NCBI Taxonomy" id="36166"/>
    <lineage>
        <taxon>Eukaryota</taxon>
        <taxon>Metazoa</taxon>
        <taxon>Ecdysozoa</taxon>
        <taxon>Arthropoda</taxon>
        <taxon>Hexapoda</taxon>
        <taxon>Insecta</taxon>
        <taxon>Pterygota</taxon>
        <taxon>Neoptera</taxon>
        <taxon>Endopterygota</taxon>
        <taxon>Diptera</taxon>
        <taxon>Brachycera</taxon>
        <taxon>Muscomorpha</taxon>
        <taxon>Platypezoidea</taxon>
        <taxon>Phoridae</taxon>
        <taxon>Megaseliini</taxon>
        <taxon>Megaselia</taxon>
    </lineage>
</organism>
<dbReference type="EMBL" id="CAQQ02139577">
    <property type="status" value="NOT_ANNOTATED_CDS"/>
    <property type="molecule type" value="Genomic_DNA"/>
</dbReference>
<reference evidence="1" key="2">
    <citation type="submission" date="2015-06" db="UniProtKB">
        <authorList>
            <consortium name="EnsemblMetazoa"/>
        </authorList>
    </citation>
    <scope>IDENTIFICATION</scope>
</reference>
<evidence type="ECO:0000313" key="2">
    <source>
        <dbReference type="Proteomes" id="UP000015102"/>
    </source>
</evidence>
<dbReference type="EMBL" id="CAQQ02139578">
    <property type="status" value="NOT_ANNOTATED_CDS"/>
    <property type="molecule type" value="Genomic_DNA"/>
</dbReference>
<dbReference type="HOGENOM" id="CLU_1391666_0_0_1"/>